<sequence>MSDQSVSMSHEEIVEFLETGGTAVIALAKGDDSYAIPVSYGFDDEEEHFYLRLAFDSESEKREYVDAAGVDSLVIHEQTDEGWKSVVARGHLAEVTEAALDSTIVEAMRTMDIPFVTIFEHPSTELDFEMYRLAPEELTGRKEKTMRGVE</sequence>
<evidence type="ECO:0000313" key="1">
    <source>
        <dbReference type="EMBL" id="RYJ14326.1"/>
    </source>
</evidence>
<dbReference type="RefSeq" id="WP_013440503.1">
    <property type="nucleotide sequence ID" value="NZ_RZHH01000002.1"/>
</dbReference>
<evidence type="ECO:0000313" key="2">
    <source>
        <dbReference type="Proteomes" id="UP000294028"/>
    </source>
</evidence>
<reference evidence="1 2" key="1">
    <citation type="submission" date="2018-12" db="EMBL/GenBank/DDBJ databases">
        <title>Genome analysis provides insights into bioremediation potentialities of Halogeometricum borinquense strain N11.</title>
        <authorList>
            <person name="Najjari A."/>
            <person name="Youssef N."/>
            <person name="Fhoula I."/>
            <person name="Ben Dhia O."/>
            <person name="Mahjoubi M."/>
            <person name="Ouzari H.I."/>
            <person name="Cherif A."/>
        </authorList>
    </citation>
    <scope>NUCLEOTIDE SEQUENCE [LARGE SCALE GENOMIC DNA]</scope>
    <source>
        <strain evidence="1 2">N11</strain>
    </source>
</reference>
<dbReference type="EMBL" id="RZHH01000002">
    <property type="protein sequence ID" value="RYJ14326.1"/>
    <property type="molecule type" value="Genomic_DNA"/>
</dbReference>
<dbReference type="InterPro" id="IPR012349">
    <property type="entry name" value="Split_barrel_FMN-bd"/>
</dbReference>
<organism evidence="1 2">
    <name type="scientific">Halogeometricum borinquense</name>
    <dbReference type="NCBI Taxonomy" id="60847"/>
    <lineage>
        <taxon>Archaea</taxon>
        <taxon>Methanobacteriati</taxon>
        <taxon>Methanobacteriota</taxon>
        <taxon>Stenosarchaea group</taxon>
        <taxon>Halobacteria</taxon>
        <taxon>Halobacteriales</taxon>
        <taxon>Haloferacaceae</taxon>
        <taxon>Halogeometricum</taxon>
    </lineage>
</organism>
<dbReference type="Proteomes" id="UP000294028">
    <property type="component" value="Unassembled WGS sequence"/>
</dbReference>
<dbReference type="OMA" id="HETEAGW"/>
<comment type="caution">
    <text evidence="1">The sequence shown here is derived from an EMBL/GenBank/DDBJ whole genome shotgun (WGS) entry which is preliminary data.</text>
</comment>
<dbReference type="AlphaFoldDB" id="A0A482TDE0"/>
<dbReference type="GeneID" id="9992680"/>
<name>A0A482TDE0_9EURY</name>
<dbReference type="Pfam" id="PF12900">
    <property type="entry name" value="Pyridox_ox_2"/>
    <property type="match status" value="1"/>
</dbReference>
<proteinExistence type="predicted"/>
<dbReference type="InterPro" id="IPR024747">
    <property type="entry name" value="Pyridox_Oxase-rel"/>
</dbReference>
<protein>
    <submittedName>
        <fullName evidence="1">Pyridoxamine 5'-phosphate oxidase family protein</fullName>
    </submittedName>
</protein>
<dbReference type="SUPFAM" id="SSF50475">
    <property type="entry name" value="FMN-binding split barrel"/>
    <property type="match status" value="1"/>
</dbReference>
<gene>
    <name evidence="1" type="ORF">ELS19_10430</name>
</gene>
<dbReference type="Gene3D" id="2.30.110.10">
    <property type="entry name" value="Electron Transport, Fmn-binding Protein, Chain A"/>
    <property type="match status" value="1"/>
</dbReference>
<accession>A0A482TDE0</accession>